<dbReference type="InterPro" id="IPR013108">
    <property type="entry name" value="Amidohydro_3"/>
</dbReference>
<comment type="caution">
    <text evidence="2">The sequence shown here is derived from an EMBL/GenBank/DDBJ whole genome shotgun (WGS) entry which is preliminary data.</text>
</comment>
<dbReference type="AlphaFoldDB" id="A0A327K8J1"/>
<dbReference type="PANTHER" id="PTHR43135">
    <property type="entry name" value="ALPHA-D-RIBOSE 1-METHYLPHOSPHONATE 5-TRIPHOSPHATE DIPHOSPHATASE"/>
    <property type="match status" value="1"/>
</dbReference>
<accession>A0A327K8J1</accession>
<dbReference type="OrthoDB" id="9785413at2"/>
<dbReference type="NCBIfam" id="NF011990">
    <property type="entry name" value="PRK15446.2-6"/>
    <property type="match status" value="1"/>
</dbReference>
<dbReference type="InterPro" id="IPR032466">
    <property type="entry name" value="Metal_Hydrolase"/>
</dbReference>
<dbReference type="EMBL" id="NPEU01000329">
    <property type="protein sequence ID" value="RAI34005.1"/>
    <property type="molecule type" value="Genomic_DNA"/>
</dbReference>
<evidence type="ECO:0000259" key="1">
    <source>
        <dbReference type="Pfam" id="PF07969"/>
    </source>
</evidence>
<keyword evidence="3" id="KW-1185">Reference proteome</keyword>
<organism evidence="2 3">
    <name type="scientific">Rhodoplanes elegans</name>
    <dbReference type="NCBI Taxonomy" id="29408"/>
    <lineage>
        <taxon>Bacteria</taxon>
        <taxon>Pseudomonadati</taxon>
        <taxon>Pseudomonadota</taxon>
        <taxon>Alphaproteobacteria</taxon>
        <taxon>Hyphomicrobiales</taxon>
        <taxon>Nitrobacteraceae</taxon>
        <taxon>Rhodoplanes</taxon>
    </lineage>
</organism>
<dbReference type="GO" id="GO:0019700">
    <property type="term" value="P:organic phosphonate catabolic process"/>
    <property type="evidence" value="ECO:0007669"/>
    <property type="project" value="InterPro"/>
</dbReference>
<dbReference type="NCBIfam" id="NF011987">
    <property type="entry name" value="PRK15446.2-3"/>
    <property type="match status" value="1"/>
</dbReference>
<dbReference type="InterPro" id="IPR051781">
    <property type="entry name" value="Metallo-dep_Hydrolase"/>
</dbReference>
<proteinExistence type="predicted"/>
<evidence type="ECO:0000313" key="3">
    <source>
        <dbReference type="Proteomes" id="UP000248863"/>
    </source>
</evidence>
<name>A0A327K8J1_9BRAD</name>
<dbReference type="InterPro" id="IPR011059">
    <property type="entry name" value="Metal-dep_hydrolase_composite"/>
</dbReference>
<dbReference type="PIRSF" id="PIRSF038971">
    <property type="entry name" value="PhnM"/>
    <property type="match status" value="1"/>
</dbReference>
<dbReference type="PANTHER" id="PTHR43135:SF3">
    <property type="entry name" value="ALPHA-D-RIBOSE 1-METHYLPHOSPHONATE 5-TRIPHOSPHATE DIPHOSPHATASE"/>
    <property type="match status" value="1"/>
</dbReference>
<feature type="domain" description="Amidohydrolase 3" evidence="1">
    <location>
        <begin position="226"/>
        <end position="392"/>
    </location>
</feature>
<protein>
    <submittedName>
        <fullName evidence="2">Alpha-D-ribose 1-methylphosphonate 5-triphosphate diphosphatase</fullName>
    </submittedName>
</protein>
<evidence type="ECO:0000313" key="2">
    <source>
        <dbReference type="EMBL" id="RAI34005.1"/>
    </source>
</evidence>
<dbReference type="Proteomes" id="UP000248863">
    <property type="component" value="Unassembled WGS sequence"/>
</dbReference>
<dbReference type="Gene3D" id="3.20.20.140">
    <property type="entry name" value="Metal-dependent hydrolases"/>
    <property type="match status" value="1"/>
</dbReference>
<dbReference type="GO" id="GO:0016810">
    <property type="term" value="F:hydrolase activity, acting on carbon-nitrogen (but not peptide) bonds"/>
    <property type="evidence" value="ECO:0007669"/>
    <property type="project" value="InterPro"/>
</dbReference>
<gene>
    <name evidence="2" type="ORF">CH338_21605</name>
</gene>
<dbReference type="RefSeq" id="WP_111359172.1">
    <property type="nucleotide sequence ID" value="NZ_NHSK01000075.1"/>
</dbReference>
<dbReference type="SUPFAM" id="SSF51338">
    <property type="entry name" value="Composite domain of metallo-dependent hydrolases"/>
    <property type="match status" value="1"/>
</dbReference>
<dbReference type="SUPFAM" id="SSF51556">
    <property type="entry name" value="Metallo-dependent hydrolases"/>
    <property type="match status" value="1"/>
</dbReference>
<reference evidence="2 3" key="1">
    <citation type="submission" date="2017-07" db="EMBL/GenBank/DDBJ databases">
        <title>Draft Genome Sequences of Select Purple Nonsulfur Bacteria.</title>
        <authorList>
            <person name="Lasarre B."/>
            <person name="Mckinlay J.B."/>
        </authorList>
    </citation>
    <scope>NUCLEOTIDE SEQUENCE [LARGE SCALE GENOMIC DNA]</scope>
    <source>
        <strain evidence="2 3">DSM 11907</strain>
    </source>
</reference>
<dbReference type="Pfam" id="PF07969">
    <property type="entry name" value="Amidohydro_3"/>
    <property type="match status" value="1"/>
</dbReference>
<sequence length="413" mass="43555">MTGGAFRERDDAGAALVVTGGAVLIDGRFTDATVAVMADGSIAAAARDAAARDAGGPILDATGLLVLPGIVDIHGDAFERQIMPRPGVDFPLDVALHETDRQVVANGITTVFHGVTWSWEPGLRGADNARRLVAAIEDLRPGLAADTRLHLRHETFNLDAEAEIADWLAARRIDILAFNDHMTLTVEATGRAAKLARMVERSGLSHEAFMQLVARVVARRHEVSGAIERLAGVALAHGVPLLSHDDTSPEQRAWYRALGCRVAEFPTTVEAAAEAAAHGDEIVFGAPNVVRGGSHTGWTSATEMIRLGLCTVLASDYYHPAPLLAAFRLDASGTLPLAAAWSLIAEAPARAAGLADRGRIAAGCRGDLVLIDRRHAAAPRVVATVVAGRVVHLAEPGRFRHAVASPHRIGTCA</sequence>
<dbReference type="InterPro" id="IPR012696">
    <property type="entry name" value="PhnM"/>
</dbReference>